<feature type="region of interest" description="Disordered" evidence="1">
    <location>
        <begin position="527"/>
        <end position="546"/>
    </location>
</feature>
<reference evidence="2 3" key="1">
    <citation type="journal article" date="2013" name="PLoS Genet.">
        <title>Genomic mechanisms accounting for the adaptation to parasitism in nematode-trapping fungi.</title>
        <authorList>
            <person name="Meerupati T."/>
            <person name="Andersson K.M."/>
            <person name="Friman E."/>
            <person name="Kumar D."/>
            <person name="Tunlid A."/>
            <person name="Ahren D."/>
        </authorList>
    </citation>
    <scope>NUCLEOTIDE SEQUENCE [LARGE SCALE GENOMIC DNA]</scope>
    <source>
        <strain evidence="2 3">CBS 200.50</strain>
    </source>
</reference>
<dbReference type="EMBL" id="AQGS01000129">
    <property type="protein sequence ID" value="EPS42197.1"/>
    <property type="molecule type" value="Genomic_DNA"/>
</dbReference>
<keyword evidence="3" id="KW-1185">Reference proteome</keyword>
<comment type="caution">
    <text evidence="2">The sequence shown here is derived from an EMBL/GenBank/DDBJ whole genome shotgun (WGS) entry which is preliminary data.</text>
</comment>
<sequence>MPSNTGNLRKETLSRLLTAAAGLASEFDSYKEAGTKVLAILQGNNQNEILEELAGYLPIGHDTASICEDPIIKVLDLAISIIPRTHGQIIPEKVSSYEPVIATVGGIAPGKSASITRRDNAEESSSPAPPRSVQQSRRWSDWDEDDEDDWMPSILEDSKSAPSISSLEPASETVPGPAVVMAHKGPADYELAAEMAQELAPWGGNDDEDEYSSSRPLVNTAEYSRIVPEVSQELNEAAASDIMYACTKSDDYEVHPFSSRPLPSSHIQSSKFLGHWIDNWGIYHKYFGEDTNVWNGTEWVAQEGYYWDRHPLTPQMSAYERLTMNKNSVSISTRAAVPGRRTSTARDCVRRVGLVDKSGVVGQNMTQEVDRQHKAVSVRLAEAQENPLDMHEGANTVQTACSSLTAEEAEKEKDIQISQTHEVENTWTDSGIIIASGLVPSASPEQEAQEQPICHEKYGAERSVPLALTGTSFLNNVDSPIEDSFSTAMSPAPACAAVVVPAATFPEPAPAPMTALEFLISRGLYRDRNGHSPQSTSPPIKKPRKPFRLRDLRPSWMLKLKIPVKFSS</sequence>
<proteinExistence type="predicted"/>
<protein>
    <submittedName>
        <fullName evidence="2">Uncharacterized protein</fullName>
    </submittedName>
</protein>
<gene>
    <name evidence="2" type="ORF">H072_3856</name>
</gene>
<dbReference type="OrthoDB" id="5430110at2759"/>
<dbReference type="Proteomes" id="UP000015100">
    <property type="component" value="Unassembled WGS sequence"/>
</dbReference>
<feature type="region of interest" description="Disordered" evidence="1">
    <location>
        <begin position="111"/>
        <end position="175"/>
    </location>
</feature>
<evidence type="ECO:0000256" key="1">
    <source>
        <dbReference type="SAM" id="MobiDB-lite"/>
    </source>
</evidence>
<dbReference type="HOGENOM" id="CLU_585290_0_0_1"/>
<evidence type="ECO:0000313" key="3">
    <source>
        <dbReference type="Proteomes" id="UP000015100"/>
    </source>
</evidence>
<reference evidence="3" key="2">
    <citation type="submission" date="2013-04" db="EMBL/GenBank/DDBJ databases">
        <title>Genomic mechanisms accounting for the adaptation to parasitism in nematode-trapping fungi.</title>
        <authorList>
            <person name="Ahren D.G."/>
        </authorList>
    </citation>
    <scope>NUCLEOTIDE SEQUENCE [LARGE SCALE GENOMIC DNA]</scope>
    <source>
        <strain evidence="3">CBS 200.50</strain>
    </source>
</reference>
<organism evidence="2 3">
    <name type="scientific">Dactylellina haptotyla (strain CBS 200.50)</name>
    <name type="common">Nematode-trapping fungus</name>
    <name type="synonym">Monacrosporium haptotylum</name>
    <dbReference type="NCBI Taxonomy" id="1284197"/>
    <lineage>
        <taxon>Eukaryota</taxon>
        <taxon>Fungi</taxon>
        <taxon>Dikarya</taxon>
        <taxon>Ascomycota</taxon>
        <taxon>Pezizomycotina</taxon>
        <taxon>Orbiliomycetes</taxon>
        <taxon>Orbiliales</taxon>
        <taxon>Orbiliaceae</taxon>
        <taxon>Dactylellina</taxon>
    </lineage>
</organism>
<dbReference type="AlphaFoldDB" id="S8C3B7"/>
<accession>S8C3B7</accession>
<name>S8C3B7_DACHA</name>
<evidence type="ECO:0000313" key="2">
    <source>
        <dbReference type="EMBL" id="EPS42197.1"/>
    </source>
</evidence>